<dbReference type="AlphaFoldDB" id="A0AAW1RRP3"/>
<reference evidence="11 12" key="1">
    <citation type="journal article" date="2024" name="Nat. Commun.">
        <title>Phylogenomics reveals the evolutionary origins of lichenization in chlorophyte algae.</title>
        <authorList>
            <person name="Puginier C."/>
            <person name="Libourel C."/>
            <person name="Otte J."/>
            <person name="Skaloud P."/>
            <person name="Haon M."/>
            <person name="Grisel S."/>
            <person name="Petersen M."/>
            <person name="Berrin J.G."/>
            <person name="Delaux P.M."/>
            <person name="Dal Grande F."/>
            <person name="Keller J."/>
        </authorList>
    </citation>
    <scope>NUCLEOTIDE SEQUENCE [LARGE SCALE GENOMIC DNA]</scope>
    <source>
        <strain evidence="11 12">SAG 2523</strain>
    </source>
</reference>
<evidence type="ECO:0000256" key="5">
    <source>
        <dbReference type="ARBA" id="ARBA00022679"/>
    </source>
</evidence>
<feature type="region of interest" description="Disordered" evidence="9">
    <location>
        <begin position="179"/>
        <end position="217"/>
    </location>
</feature>
<feature type="repeat" description="TPR" evidence="8">
    <location>
        <begin position="209"/>
        <end position="242"/>
    </location>
</feature>
<dbReference type="PROSITE" id="PS50293">
    <property type="entry name" value="TPR_REGION"/>
    <property type="match status" value="1"/>
</dbReference>
<dbReference type="Proteomes" id="UP001485043">
    <property type="component" value="Unassembled WGS sequence"/>
</dbReference>
<dbReference type="Pfam" id="PF07719">
    <property type="entry name" value="TPR_2"/>
    <property type="match status" value="1"/>
</dbReference>
<dbReference type="SUPFAM" id="SSF48452">
    <property type="entry name" value="TPR-like"/>
    <property type="match status" value="2"/>
</dbReference>
<feature type="repeat" description="TPR" evidence="8">
    <location>
        <begin position="558"/>
        <end position="591"/>
    </location>
</feature>
<evidence type="ECO:0000256" key="6">
    <source>
        <dbReference type="ARBA" id="ARBA00022737"/>
    </source>
</evidence>
<protein>
    <recommendedName>
        <fullName evidence="3">protein O-GlcNAc transferase</fullName>
        <ecNumber evidence="3">2.4.1.255</ecNumber>
    </recommendedName>
</protein>
<dbReference type="Gene3D" id="3.40.50.11380">
    <property type="match status" value="1"/>
</dbReference>
<dbReference type="SMART" id="SM00028">
    <property type="entry name" value="TPR"/>
    <property type="match status" value="12"/>
</dbReference>
<dbReference type="PROSITE" id="PS50005">
    <property type="entry name" value="TPR"/>
    <property type="match status" value="7"/>
</dbReference>
<evidence type="ECO:0000256" key="9">
    <source>
        <dbReference type="SAM" id="MobiDB-lite"/>
    </source>
</evidence>
<dbReference type="PANTHER" id="PTHR44835:SF1">
    <property type="entry name" value="PROTEIN O-GLCNAC TRANSFERASE"/>
    <property type="match status" value="1"/>
</dbReference>
<sequence length="994" mass="108260">MVKQTFRYVFIPAELSEPLQELEESYSDDDTAVTCLLDRLKGHYLRSRPSPTHDQLKQHRDSLMKHVPEGTELPDALLDAASELNLVENTALLTNNSQSDYIGVNLYTDDNAGVYNAPHNHRASEFSFCCGKRLEVRGDAFLARIFDNDDAFQRLDFTLADMTSSAAWVKDAKMRNAKKQDSEALVKQLQSRQGEQPQLPSPPASISPAEQAKQQGNAAFAKQNFSMAVEEYSKALQHEPNHPAALNNRAMAYLNLGKFQEAAADCDAMLQLQPDNIKAILRRATARERLAVLEPLLLQQPSEPDVHCLNGKLLASLDNKAGAFASFAFALKLQPQHVASLHASARLYQSCALLPEALQALRQASGLVPADEQIKDSLANALTDHGTNLKAAGRPTEASAHYEEALQVCQSHAAALYNMAVLHGEQHQTAEAAALYERAIEAAPGHAQAHCNLGVIRRSQGKLEEAAACYQRSLQAAPAAAQGVILINRAVVLSELGTKLKLEGKVAEGIDLYEQSLACNPQHIDALYNLGVAYAETTQIHRAMFMYEMAIRFAPSCAEAHNNLGVLHRDAGNLERAASCYRAALQARPIFSQALNNLGVVLTAQGFAAEAHSMLQASLSAAPEYAEAWNNLGVLQQDLGQISEAIESYQHAIDILPESRNASQNRLLALNYIHPGEQPLVSNAHADWGRAFQARHTPLPSLPLPSNASDPGRQLTIGYISPDLFTHSVSYFAEAPLAHRWASCGMRHIVYDCTPRPDGKTERLRQRTEAAGGFWQPSAHLSEAALADLVREDGVDILVELTGHTANNRLGVLALQPAPVQATWIGYPNSTGMAACDYRLTDAVCDPITTSQTFVEQLIRLPGCFLCYTPPAEAPSVAPCPAETLGFVTFGSFNALAKITAEVLAVWARILHAVPNSRLVVKNKPFRDAAACRHFLDQLTTHGVEAERVDLLPLMPATADHLLAYSLMDISLDPFPYAGTTTTCESLYMGASRA</sequence>
<evidence type="ECO:0000256" key="4">
    <source>
        <dbReference type="ARBA" id="ARBA00022676"/>
    </source>
</evidence>
<evidence type="ECO:0000256" key="3">
    <source>
        <dbReference type="ARBA" id="ARBA00011970"/>
    </source>
</evidence>
<comment type="similarity">
    <text evidence="2">Belongs to the glycosyltransferase 41 family. O-GlcNAc transferase subfamily.</text>
</comment>
<evidence type="ECO:0000256" key="8">
    <source>
        <dbReference type="PROSITE-ProRule" id="PRU00339"/>
    </source>
</evidence>
<evidence type="ECO:0000313" key="12">
    <source>
        <dbReference type="Proteomes" id="UP001485043"/>
    </source>
</evidence>
<evidence type="ECO:0000256" key="2">
    <source>
        <dbReference type="ARBA" id="ARBA00005386"/>
    </source>
</evidence>
<dbReference type="Gene3D" id="3.40.50.2000">
    <property type="entry name" value="Glycogen Phosphorylase B"/>
    <property type="match status" value="1"/>
</dbReference>
<feature type="repeat" description="TPR" evidence="8">
    <location>
        <begin position="447"/>
        <end position="480"/>
    </location>
</feature>
<evidence type="ECO:0000256" key="1">
    <source>
        <dbReference type="ARBA" id="ARBA00004922"/>
    </source>
</evidence>
<comment type="caution">
    <text evidence="11">The sequence shown here is derived from an EMBL/GenBank/DDBJ whole genome shotgun (WGS) entry which is preliminary data.</text>
</comment>
<evidence type="ECO:0000313" key="11">
    <source>
        <dbReference type="EMBL" id="KAK9836374.1"/>
    </source>
</evidence>
<dbReference type="Pfam" id="PF13432">
    <property type="entry name" value="TPR_16"/>
    <property type="match status" value="2"/>
</dbReference>
<dbReference type="GO" id="GO:0097363">
    <property type="term" value="F:protein O-acetylglucosaminyltransferase activity"/>
    <property type="evidence" value="ECO:0007669"/>
    <property type="project" value="UniProtKB-EC"/>
</dbReference>
<keyword evidence="12" id="KW-1185">Reference proteome</keyword>
<feature type="repeat" description="TPR" evidence="8">
    <location>
        <begin position="626"/>
        <end position="659"/>
    </location>
</feature>
<dbReference type="InterPro" id="IPR013105">
    <property type="entry name" value="TPR_2"/>
</dbReference>
<feature type="repeat" description="TPR" evidence="8">
    <location>
        <begin position="243"/>
        <end position="276"/>
    </location>
</feature>
<keyword evidence="6" id="KW-0677">Repeat</keyword>
<name>A0AAW1RRP3_9CHLO</name>
<organism evidence="11 12">
    <name type="scientific">Apatococcus fuscideae</name>
    <dbReference type="NCBI Taxonomy" id="2026836"/>
    <lineage>
        <taxon>Eukaryota</taxon>
        <taxon>Viridiplantae</taxon>
        <taxon>Chlorophyta</taxon>
        <taxon>core chlorophytes</taxon>
        <taxon>Trebouxiophyceae</taxon>
        <taxon>Chlorellales</taxon>
        <taxon>Chlorellaceae</taxon>
        <taxon>Apatococcus</taxon>
    </lineage>
</organism>
<keyword evidence="7 8" id="KW-0802">TPR repeat</keyword>
<dbReference type="EC" id="2.4.1.255" evidence="3"/>
<feature type="domain" description="O-GlcNAc transferase C-terminal" evidence="10">
    <location>
        <begin position="888"/>
        <end position="991"/>
    </location>
</feature>
<keyword evidence="5" id="KW-0808">Transferase</keyword>
<evidence type="ECO:0000256" key="7">
    <source>
        <dbReference type="ARBA" id="ARBA00022803"/>
    </source>
</evidence>
<feature type="compositionally biased region" description="Polar residues" evidence="9">
    <location>
        <begin position="188"/>
        <end position="198"/>
    </location>
</feature>
<proteinExistence type="inferred from homology"/>
<dbReference type="Pfam" id="PF13431">
    <property type="entry name" value="TPR_17"/>
    <property type="match status" value="1"/>
</dbReference>
<comment type="pathway">
    <text evidence="1">Protein modification; protein glycosylation.</text>
</comment>
<dbReference type="PANTHER" id="PTHR44835">
    <property type="entry name" value="UDP-N-ACETYLGLUCOSAMINE--PEPTIDE N-ACETYLGLUCOSAMINYLTRANSFERASE SPINDLY-RELATED"/>
    <property type="match status" value="1"/>
</dbReference>
<dbReference type="Pfam" id="PF13424">
    <property type="entry name" value="TPR_12"/>
    <property type="match status" value="1"/>
</dbReference>
<dbReference type="InterPro" id="IPR011990">
    <property type="entry name" value="TPR-like_helical_dom_sf"/>
</dbReference>
<dbReference type="InterPro" id="IPR019734">
    <property type="entry name" value="TPR_rpt"/>
</dbReference>
<keyword evidence="4" id="KW-0328">Glycosyltransferase</keyword>
<feature type="repeat" description="TPR" evidence="8">
    <location>
        <begin position="413"/>
        <end position="446"/>
    </location>
</feature>
<accession>A0AAW1RRP3</accession>
<dbReference type="InterPro" id="IPR051939">
    <property type="entry name" value="Glycosyltr_41/O-GlcNAc_trsf"/>
</dbReference>
<evidence type="ECO:0000259" key="10">
    <source>
        <dbReference type="Pfam" id="PF13844"/>
    </source>
</evidence>
<dbReference type="InterPro" id="IPR029489">
    <property type="entry name" value="OGT/SEC/SPY_C"/>
</dbReference>
<feature type="domain" description="O-GlcNAc transferase C-terminal" evidence="10">
    <location>
        <begin position="705"/>
        <end position="866"/>
    </location>
</feature>
<feature type="repeat" description="TPR" evidence="8">
    <location>
        <begin position="524"/>
        <end position="557"/>
    </location>
</feature>
<dbReference type="Pfam" id="PF13844">
    <property type="entry name" value="Glyco_transf_41"/>
    <property type="match status" value="2"/>
</dbReference>
<dbReference type="Gene3D" id="1.25.40.10">
    <property type="entry name" value="Tetratricopeptide repeat domain"/>
    <property type="match status" value="4"/>
</dbReference>
<dbReference type="EMBL" id="JALJOV010002009">
    <property type="protein sequence ID" value="KAK9836374.1"/>
    <property type="molecule type" value="Genomic_DNA"/>
</dbReference>
<gene>
    <name evidence="11" type="ORF">WJX84_012269</name>
</gene>